<name>A0A0M3I9D3_ASCLU</name>
<sequence>MFPLVRFDIRLYFPFFVESHNSFVYPQFHRIFHRRYKFPFFFLAISVKSYENLFTIF</sequence>
<evidence type="ECO:0000313" key="2">
    <source>
        <dbReference type="WBParaSite" id="ALUE_0001405701-mRNA-1"/>
    </source>
</evidence>
<keyword evidence="1" id="KW-1185">Reference proteome</keyword>
<dbReference type="WBParaSite" id="ALUE_0001405701-mRNA-1">
    <property type="protein sequence ID" value="ALUE_0001405701-mRNA-1"/>
    <property type="gene ID" value="ALUE_0001405701"/>
</dbReference>
<accession>A0A0M3I9D3</accession>
<evidence type="ECO:0000313" key="1">
    <source>
        <dbReference type="Proteomes" id="UP000036681"/>
    </source>
</evidence>
<reference evidence="2" key="1">
    <citation type="submission" date="2017-02" db="UniProtKB">
        <authorList>
            <consortium name="WormBaseParasite"/>
        </authorList>
    </citation>
    <scope>IDENTIFICATION</scope>
</reference>
<dbReference type="Proteomes" id="UP000036681">
    <property type="component" value="Unplaced"/>
</dbReference>
<dbReference type="AlphaFoldDB" id="A0A0M3I9D3"/>
<organism evidence="1 2">
    <name type="scientific">Ascaris lumbricoides</name>
    <name type="common">Giant roundworm</name>
    <dbReference type="NCBI Taxonomy" id="6252"/>
    <lineage>
        <taxon>Eukaryota</taxon>
        <taxon>Metazoa</taxon>
        <taxon>Ecdysozoa</taxon>
        <taxon>Nematoda</taxon>
        <taxon>Chromadorea</taxon>
        <taxon>Rhabditida</taxon>
        <taxon>Spirurina</taxon>
        <taxon>Ascaridomorpha</taxon>
        <taxon>Ascaridoidea</taxon>
        <taxon>Ascarididae</taxon>
        <taxon>Ascaris</taxon>
    </lineage>
</organism>
<protein>
    <submittedName>
        <fullName evidence="2">Uncharacterized protein</fullName>
    </submittedName>
</protein>
<proteinExistence type="predicted"/>